<dbReference type="EMBL" id="JAHVHU010000026">
    <property type="protein sequence ID" value="MBY5960212.1"/>
    <property type="molecule type" value="Genomic_DNA"/>
</dbReference>
<organism evidence="2 3">
    <name type="scientific">Membranihabitans marinus</name>
    <dbReference type="NCBI Taxonomy" id="1227546"/>
    <lineage>
        <taxon>Bacteria</taxon>
        <taxon>Pseudomonadati</taxon>
        <taxon>Bacteroidota</taxon>
        <taxon>Saprospiria</taxon>
        <taxon>Saprospirales</taxon>
        <taxon>Saprospiraceae</taxon>
        <taxon>Membranihabitans</taxon>
    </lineage>
</organism>
<dbReference type="RefSeq" id="WP_222581760.1">
    <property type="nucleotide sequence ID" value="NZ_JAHVHU010000026.1"/>
</dbReference>
<sequence>MINRRYDKVVVGALAGTVVPIFAFVVLYMIFQELSERGLMSDAGFSDDFRIRTIALVSIGVNVVLVRYFQKRYAHHAVRGVVFPTFVFIIAWIIYFSSVLL</sequence>
<keyword evidence="3" id="KW-1185">Reference proteome</keyword>
<protein>
    <submittedName>
        <fullName evidence="2">Uncharacterized protein</fullName>
    </submittedName>
</protein>
<evidence type="ECO:0000313" key="2">
    <source>
        <dbReference type="EMBL" id="MBY5960212.1"/>
    </source>
</evidence>
<dbReference type="AlphaFoldDB" id="A0A953I2V4"/>
<evidence type="ECO:0000313" key="3">
    <source>
        <dbReference type="Proteomes" id="UP000753961"/>
    </source>
</evidence>
<reference evidence="2" key="1">
    <citation type="submission" date="2021-06" db="EMBL/GenBank/DDBJ databases">
        <title>44 bacteria genomes isolated from Dapeng, Shenzhen.</title>
        <authorList>
            <person name="Zheng W."/>
            <person name="Yu S."/>
            <person name="Huang Y."/>
        </authorList>
    </citation>
    <scope>NUCLEOTIDE SEQUENCE</scope>
    <source>
        <strain evidence="2">DP5N28-2</strain>
    </source>
</reference>
<accession>A0A953I2V4</accession>
<proteinExistence type="predicted"/>
<name>A0A953I2V4_9BACT</name>
<feature type="transmembrane region" description="Helical" evidence="1">
    <location>
        <begin position="81"/>
        <end position="100"/>
    </location>
</feature>
<feature type="transmembrane region" description="Helical" evidence="1">
    <location>
        <begin position="9"/>
        <end position="31"/>
    </location>
</feature>
<keyword evidence="1" id="KW-1133">Transmembrane helix</keyword>
<comment type="caution">
    <text evidence="2">The sequence shown here is derived from an EMBL/GenBank/DDBJ whole genome shotgun (WGS) entry which is preliminary data.</text>
</comment>
<keyword evidence="1" id="KW-0812">Transmembrane</keyword>
<evidence type="ECO:0000256" key="1">
    <source>
        <dbReference type="SAM" id="Phobius"/>
    </source>
</evidence>
<dbReference type="Proteomes" id="UP000753961">
    <property type="component" value="Unassembled WGS sequence"/>
</dbReference>
<keyword evidence="1" id="KW-0472">Membrane</keyword>
<gene>
    <name evidence="2" type="ORF">KUV50_18810</name>
</gene>
<feature type="transmembrane region" description="Helical" evidence="1">
    <location>
        <begin position="51"/>
        <end position="69"/>
    </location>
</feature>